<reference evidence="1" key="1">
    <citation type="journal article" date="2021" name="Nat. Microbiol.">
        <title>Cocultivation of an ultrasmall environmental parasitic bacterium with lytic ability against bacteria associated with wastewater foams.</title>
        <authorList>
            <person name="Batinovic S."/>
            <person name="Rose J.J.A."/>
            <person name="Ratcliffe J."/>
            <person name="Seviour R.J."/>
            <person name="Petrovski S."/>
        </authorList>
    </citation>
    <scope>NUCLEOTIDE SEQUENCE</scope>
    <source>
        <strain evidence="1">JR1</strain>
    </source>
</reference>
<evidence type="ECO:0008006" key="3">
    <source>
        <dbReference type="Google" id="ProtNLM"/>
    </source>
</evidence>
<dbReference type="SUPFAM" id="SSF46689">
    <property type="entry name" value="Homeodomain-like"/>
    <property type="match status" value="1"/>
</dbReference>
<name>A0A857MJJ4_9BACT</name>
<gene>
    <name evidence="1" type="ORF">GII36_00395</name>
</gene>
<dbReference type="RefSeq" id="WP_260763579.1">
    <property type="nucleotide sequence ID" value="NZ_CP045921.1"/>
</dbReference>
<evidence type="ECO:0000313" key="2">
    <source>
        <dbReference type="Proteomes" id="UP001059824"/>
    </source>
</evidence>
<dbReference type="EMBL" id="CP045921">
    <property type="protein sequence ID" value="QHN42318.1"/>
    <property type="molecule type" value="Genomic_DNA"/>
</dbReference>
<sequence>MVNKKPIGRPQKVNYQIISKLEDSLQYGSTISEACYYAGISRDTFYRYFREDRIFAEKMELARNKLLTIAKSNVSRAIIEGDYESSLWLLEKVVTPSLAIADEVPRV</sequence>
<dbReference type="Proteomes" id="UP001059824">
    <property type="component" value="Chromosome"/>
</dbReference>
<dbReference type="AlphaFoldDB" id="A0A857MJJ4"/>
<accession>A0A857MJJ4</accession>
<dbReference type="KEGG" id="mama:GII36_00395"/>
<dbReference type="Gene3D" id="1.10.10.60">
    <property type="entry name" value="Homeodomain-like"/>
    <property type="match status" value="1"/>
</dbReference>
<dbReference type="InterPro" id="IPR009057">
    <property type="entry name" value="Homeodomain-like_sf"/>
</dbReference>
<organism evidence="1 2">
    <name type="scientific">Candidatus Mycosynbacter amalyticus</name>
    <dbReference type="NCBI Taxonomy" id="2665156"/>
    <lineage>
        <taxon>Bacteria</taxon>
        <taxon>Candidatus Saccharimonadota</taxon>
        <taxon>Candidatus Saccharimonadota incertae sedis</taxon>
        <taxon>Candidatus Mycosynbacter</taxon>
    </lineage>
</organism>
<evidence type="ECO:0000313" key="1">
    <source>
        <dbReference type="EMBL" id="QHN42318.1"/>
    </source>
</evidence>
<keyword evidence="2" id="KW-1185">Reference proteome</keyword>
<proteinExistence type="predicted"/>
<protein>
    <recommendedName>
        <fullName evidence="3">Resolvase HTH domain-containing protein</fullName>
    </recommendedName>
</protein>